<accession>A0AAE3Q7B3</accession>
<dbReference type="InterPro" id="IPR001451">
    <property type="entry name" value="Hexapep"/>
</dbReference>
<organism evidence="5 6">
    <name type="scientific">Ferirhizobium litorale</name>
    <dbReference type="NCBI Taxonomy" id="2927786"/>
    <lineage>
        <taxon>Bacteria</taxon>
        <taxon>Pseudomonadati</taxon>
        <taxon>Pseudomonadota</taxon>
        <taxon>Alphaproteobacteria</taxon>
        <taxon>Hyphomicrobiales</taxon>
        <taxon>Rhizobiaceae</taxon>
        <taxon>Ferirhizobium</taxon>
    </lineage>
</organism>
<evidence type="ECO:0000256" key="3">
    <source>
        <dbReference type="ARBA" id="ARBA00022737"/>
    </source>
</evidence>
<sequence>MPLLQANLAHPIVLADGTVIKNTVYLKNVISHPRIEVGDYSYCSNFDCPEDIASALAPYLFPFSRERLVIGRFVQIAHGAVFVTSAANHPMSGFSTYPFRIFRPETVADYGDLPFKDTIVGHDVWIGYKAIILPGVTIGSGAIVAAGAVVTRDVAPYTIVGGNPAVQIRRRFASDVIEALLAIAWWDWPLERIEASLEAIETGDLDALKAG</sequence>
<protein>
    <submittedName>
        <fullName evidence="5">CatB-related O-acetyltransferase</fullName>
    </submittedName>
</protein>
<evidence type="ECO:0000313" key="6">
    <source>
        <dbReference type="Proteomes" id="UP001161580"/>
    </source>
</evidence>
<name>A0AAE3Q7B3_9HYPH</name>
<evidence type="ECO:0000313" key="5">
    <source>
        <dbReference type="EMBL" id="MDI7920572.1"/>
    </source>
</evidence>
<dbReference type="InterPro" id="IPR018357">
    <property type="entry name" value="Hexapep_transf_CS"/>
</dbReference>
<dbReference type="InterPro" id="IPR050179">
    <property type="entry name" value="Trans_hexapeptide_repeat"/>
</dbReference>
<dbReference type="PROSITE" id="PS00101">
    <property type="entry name" value="HEXAPEP_TRANSFERASES"/>
    <property type="match status" value="1"/>
</dbReference>
<evidence type="ECO:0000256" key="2">
    <source>
        <dbReference type="ARBA" id="ARBA00022679"/>
    </source>
</evidence>
<dbReference type="AlphaFoldDB" id="A0AAE3Q7B3"/>
<comment type="similarity">
    <text evidence="1">Belongs to the transferase hexapeptide repeat family.</text>
</comment>
<dbReference type="PANTHER" id="PTHR43300">
    <property type="entry name" value="ACETYLTRANSFERASE"/>
    <property type="match status" value="1"/>
</dbReference>
<dbReference type="PANTHER" id="PTHR43300:SF11">
    <property type="entry name" value="ACETYLTRANSFERASE RV3034C-RELATED"/>
    <property type="match status" value="1"/>
</dbReference>
<evidence type="ECO:0000256" key="4">
    <source>
        <dbReference type="ARBA" id="ARBA00023315"/>
    </source>
</evidence>
<dbReference type="RefSeq" id="WP_311785260.1">
    <property type="nucleotide sequence ID" value="NZ_JALDYY010000001.1"/>
</dbReference>
<evidence type="ECO:0000256" key="1">
    <source>
        <dbReference type="ARBA" id="ARBA00007274"/>
    </source>
</evidence>
<proteinExistence type="inferred from homology"/>
<dbReference type="InterPro" id="IPR011004">
    <property type="entry name" value="Trimer_LpxA-like_sf"/>
</dbReference>
<keyword evidence="3" id="KW-0677">Repeat</keyword>
<keyword evidence="4" id="KW-0012">Acyltransferase</keyword>
<keyword evidence="2" id="KW-0808">Transferase</keyword>
<gene>
    <name evidence="5" type="ORF">MRS75_00580</name>
</gene>
<keyword evidence="6" id="KW-1185">Reference proteome</keyword>
<dbReference type="CDD" id="cd03349">
    <property type="entry name" value="LbH_XAT"/>
    <property type="match status" value="1"/>
</dbReference>
<dbReference type="Proteomes" id="UP001161580">
    <property type="component" value="Unassembled WGS sequence"/>
</dbReference>
<comment type="caution">
    <text evidence="5">The sequence shown here is derived from an EMBL/GenBank/DDBJ whole genome shotgun (WGS) entry which is preliminary data.</text>
</comment>
<dbReference type="GO" id="GO:0016746">
    <property type="term" value="F:acyltransferase activity"/>
    <property type="evidence" value="ECO:0007669"/>
    <property type="project" value="UniProtKB-KW"/>
</dbReference>
<dbReference type="EMBL" id="JALDYZ010000001">
    <property type="protein sequence ID" value="MDI7920572.1"/>
    <property type="molecule type" value="Genomic_DNA"/>
</dbReference>
<reference evidence="5" key="1">
    <citation type="submission" date="2022-03" db="EMBL/GenBank/DDBJ databases">
        <title>Fererhizobium litorale gen. nov., sp. nov., isolated from sandy sediments of the Sea of Japan seashore.</title>
        <authorList>
            <person name="Romanenko L."/>
            <person name="Kurilenko V."/>
            <person name="Otstavnykh N."/>
            <person name="Svetashev V."/>
            <person name="Tekutyeva L."/>
            <person name="Isaeva M."/>
            <person name="Mikhailov V."/>
        </authorList>
    </citation>
    <scope>NUCLEOTIDE SEQUENCE</scope>
    <source>
        <strain evidence="5">KMM 9576</strain>
    </source>
</reference>
<dbReference type="Gene3D" id="2.160.10.10">
    <property type="entry name" value="Hexapeptide repeat proteins"/>
    <property type="match status" value="1"/>
</dbReference>
<dbReference type="SUPFAM" id="SSF51161">
    <property type="entry name" value="Trimeric LpxA-like enzymes"/>
    <property type="match status" value="1"/>
</dbReference>
<dbReference type="Pfam" id="PF00132">
    <property type="entry name" value="Hexapep"/>
    <property type="match status" value="1"/>
</dbReference>